<name>F2EIN3_HORVV</name>
<dbReference type="EMBL" id="AK376010">
    <property type="protein sequence ID" value="BAK07205.1"/>
    <property type="molecule type" value="mRNA"/>
</dbReference>
<reference evidence="1" key="1">
    <citation type="journal article" date="2011" name="Plant Physiol.">
        <title>Comprehensive sequence analysis of 24,783 barley full-length cDNAs derived from 12 clone libraries.</title>
        <authorList>
            <person name="Matsumoto T."/>
            <person name="Tanaka T."/>
            <person name="Sakai H."/>
            <person name="Amano N."/>
            <person name="Kanamori H."/>
            <person name="Kurita K."/>
            <person name="Kikuta A."/>
            <person name="Kamiya K."/>
            <person name="Yamamoto M."/>
            <person name="Ikawa H."/>
            <person name="Fujii N."/>
            <person name="Hori K."/>
            <person name="Itoh T."/>
            <person name="Sato K."/>
        </authorList>
    </citation>
    <scope>NUCLEOTIDE SEQUENCE</scope>
    <source>
        <tissue evidence="1">Flower</tissue>
    </source>
</reference>
<dbReference type="AlphaFoldDB" id="F2EIN3"/>
<evidence type="ECO:0000313" key="1">
    <source>
        <dbReference type="EMBL" id="BAK07205.1"/>
    </source>
</evidence>
<accession>F2EIN3</accession>
<proteinExistence type="evidence at transcript level"/>
<organism evidence="1">
    <name type="scientific">Hordeum vulgare subsp. vulgare</name>
    <name type="common">Domesticated barley</name>
    <dbReference type="NCBI Taxonomy" id="112509"/>
    <lineage>
        <taxon>Eukaryota</taxon>
        <taxon>Viridiplantae</taxon>
        <taxon>Streptophyta</taxon>
        <taxon>Embryophyta</taxon>
        <taxon>Tracheophyta</taxon>
        <taxon>Spermatophyta</taxon>
        <taxon>Magnoliopsida</taxon>
        <taxon>Liliopsida</taxon>
        <taxon>Poales</taxon>
        <taxon>Poaceae</taxon>
        <taxon>BOP clade</taxon>
        <taxon>Pooideae</taxon>
        <taxon>Triticodae</taxon>
        <taxon>Triticeae</taxon>
        <taxon>Hordeinae</taxon>
        <taxon>Hordeum</taxon>
    </lineage>
</organism>
<protein>
    <submittedName>
        <fullName evidence="1">Predicted protein</fullName>
    </submittedName>
</protein>
<sequence>MGANIRQALFGVLVASTTEGSGKISALTSPEDDNVEEGGERFYSVRMRLTLRACYTGWCFRLSGGRLGDATGFPGVCYSWSRHIINTVGRATVFIKKMALG</sequence>